<accession>A0A0D3IR41</accession>
<reference evidence="3" key="1">
    <citation type="journal article" date="2013" name="Nature">
        <title>Pan genome of the phytoplankton Emiliania underpins its global distribution.</title>
        <authorList>
            <person name="Read B.A."/>
            <person name="Kegel J."/>
            <person name="Klute M.J."/>
            <person name="Kuo A."/>
            <person name="Lefebvre S.C."/>
            <person name="Maumus F."/>
            <person name="Mayer C."/>
            <person name="Miller J."/>
            <person name="Monier A."/>
            <person name="Salamov A."/>
            <person name="Young J."/>
            <person name="Aguilar M."/>
            <person name="Claverie J.M."/>
            <person name="Frickenhaus S."/>
            <person name="Gonzalez K."/>
            <person name="Herman E.K."/>
            <person name="Lin Y.C."/>
            <person name="Napier J."/>
            <person name="Ogata H."/>
            <person name="Sarno A.F."/>
            <person name="Shmutz J."/>
            <person name="Schroeder D."/>
            <person name="de Vargas C."/>
            <person name="Verret F."/>
            <person name="von Dassow P."/>
            <person name="Valentin K."/>
            <person name="Van de Peer Y."/>
            <person name="Wheeler G."/>
            <person name="Dacks J.B."/>
            <person name="Delwiche C.F."/>
            <person name="Dyhrman S.T."/>
            <person name="Glockner G."/>
            <person name="John U."/>
            <person name="Richards T."/>
            <person name="Worden A.Z."/>
            <person name="Zhang X."/>
            <person name="Grigoriev I.V."/>
            <person name="Allen A.E."/>
            <person name="Bidle K."/>
            <person name="Borodovsky M."/>
            <person name="Bowler C."/>
            <person name="Brownlee C."/>
            <person name="Cock J.M."/>
            <person name="Elias M."/>
            <person name="Gladyshev V.N."/>
            <person name="Groth M."/>
            <person name="Guda C."/>
            <person name="Hadaegh A."/>
            <person name="Iglesias-Rodriguez M.D."/>
            <person name="Jenkins J."/>
            <person name="Jones B.M."/>
            <person name="Lawson T."/>
            <person name="Leese F."/>
            <person name="Lindquist E."/>
            <person name="Lobanov A."/>
            <person name="Lomsadze A."/>
            <person name="Malik S.B."/>
            <person name="Marsh M.E."/>
            <person name="Mackinder L."/>
            <person name="Mock T."/>
            <person name="Mueller-Roeber B."/>
            <person name="Pagarete A."/>
            <person name="Parker M."/>
            <person name="Probert I."/>
            <person name="Quesneville H."/>
            <person name="Raines C."/>
            <person name="Rensing S.A."/>
            <person name="Riano-Pachon D.M."/>
            <person name="Richier S."/>
            <person name="Rokitta S."/>
            <person name="Shiraiwa Y."/>
            <person name="Soanes D.M."/>
            <person name="van der Giezen M."/>
            <person name="Wahlund T.M."/>
            <person name="Williams B."/>
            <person name="Wilson W."/>
            <person name="Wolfe G."/>
            <person name="Wurch L.L."/>
        </authorList>
    </citation>
    <scope>NUCLEOTIDE SEQUENCE</scope>
</reference>
<feature type="region of interest" description="Disordered" evidence="1">
    <location>
        <begin position="1"/>
        <end position="23"/>
    </location>
</feature>
<dbReference type="HOGENOM" id="CLU_1375406_0_0_1"/>
<protein>
    <submittedName>
        <fullName evidence="2">Uncharacterized protein</fullName>
    </submittedName>
</protein>
<sequence>MYSSGSGVAISSRHGVGGESRDGWNLSPPLKDVAGGPFIKVKSVALSTDVQTPTEKQIRHRALLDASSLVNKPAALLYNASDSIPLDARFFLIDRITGEQLNATGILALCASEGEDCSFGKGASETELELRQYLSRDSTIRSEALFDATTIEAAGAATANVSVVYSQEIEVEIFSIAIVEKGQTLEEVAANLTLTVAAQ</sequence>
<dbReference type="AlphaFoldDB" id="A0A0D3IR41"/>
<dbReference type="PaxDb" id="2903-EOD13726"/>
<evidence type="ECO:0000313" key="3">
    <source>
        <dbReference type="Proteomes" id="UP000013827"/>
    </source>
</evidence>
<keyword evidence="3" id="KW-1185">Reference proteome</keyword>
<dbReference type="KEGG" id="ehx:EMIHUDRAFT_124421"/>
<name>A0A0D3IR41_EMIH1</name>
<reference evidence="2" key="2">
    <citation type="submission" date="2024-10" db="UniProtKB">
        <authorList>
            <consortium name="EnsemblProtists"/>
        </authorList>
    </citation>
    <scope>IDENTIFICATION</scope>
</reference>
<evidence type="ECO:0000256" key="1">
    <source>
        <dbReference type="SAM" id="MobiDB-lite"/>
    </source>
</evidence>
<dbReference type="RefSeq" id="XP_005766155.1">
    <property type="nucleotide sequence ID" value="XM_005766098.1"/>
</dbReference>
<organism evidence="2 3">
    <name type="scientific">Emiliania huxleyi (strain CCMP1516)</name>
    <dbReference type="NCBI Taxonomy" id="280463"/>
    <lineage>
        <taxon>Eukaryota</taxon>
        <taxon>Haptista</taxon>
        <taxon>Haptophyta</taxon>
        <taxon>Prymnesiophyceae</taxon>
        <taxon>Isochrysidales</taxon>
        <taxon>Noelaerhabdaceae</taxon>
        <taxon>Emiliania</taxon>
    </lineage>
</organism>
<dbReference type="Proteomes" id="UP000013827">
    <property type="component" value="Unassembled WGS sequence"/>
</dbReference>
<evidence type="ECO:0000313" key="2">
    <source>
        <dbReference type="EnsemblProtists" id="EOD13726"/>
    </source>
</evidence>
<proteinExistence type="predicted"/>
<dbReference type="GeneID" id="17259877"/>
<dbReference type="EnsemblProtists" id="EOD13726">
    <property type="protein sequence ID" value="EOD13726"/>
    <property type="gene ID" value="EMIHUDRAFT_124421"/>
</dbReference>